<comment type="caution">
    <text evidence="1">The sequence shown here is derived from an EMBL/GenBank/DDBJ whole genome shotgun (WGS) entry which is preliminary data.</text>
</comment>
<keyword evidence="2" id="KW-1185">Reference proteome</keyword>
<evidence type="ECO:0000313" key="2">
    <source>
        <dbReference type="Proteomes" id="UP000770661"/>
    </source>
</evidence>
<gene>
    <name evidence="1" type="ORF">GWK47_032333</name>
</gene>
<name>A0A8J4YI21_CHIOP</name>
<dbReference type="EMBL" id="JACEEZ010002128">
    <property type="protein sequence ID" value="KAG0728498.1"/>
    <property type="molecule type" value="Genomic_DNA"/>
</dbReference>
<sequence>MRKEERHIHGATKHLGAPSLGLLEYHKFLFCLFVGTGGTSGHATADYEAQCCKNRFPSGENSGYKLPLIGTGKSSTLFGGVTQEPGAKFPGTFGLACHPFLRTLSPLFSLVDSFDTVVQGPVPYHSTLIEVSSFSHDVGNKHSTCIIVKSMMPVTGGVYHSSTLEHSNIKRPEGFFLRLLGQNLVNGLLPFSSFPLSAQKRRGWGDSHA</sequence>
<accession>A0A8J4YI21</accession>
<proteinExistence type="predicted"/>
<dbReference type="Proteomes" id="UP000770661">
    <property type="component" value="Unassembled WGS sequence"/>
</dbReference>
<protein>
    <submittedName>
        <fullName evidence="1">Uncharacterized protein</fullName>
    </submittedName>
</protein>
<dbReference type="AlphaFoldDB" id="A0A8J4YI21"/>
<organism evidence="1 2">
    <name type="scientific">Chionoecetes opilio</name>
    <name type="common">Atlantic snow crab</name>
    <name type="synonym">Cancer opilio</name>
    <dbReference type="NCBI Taxonomy" id="41210"/>
    <lineage>
        <taxon>Eukaryota</taxon>
        <taxon>Metazoa</taxon>
        <taxon>Ecdysozoa</taxon>
        <taxon>Arthropoda</taxon>
        <taxon>Crustacea</taxon>
        <taxon>Multicrustacea</taxon>
        <taxon>Malacostraca</taxon>
        <taxon>Eumalacostraca</taxon>
        <taxon>Eucarida</taxon>
        <taxon>Decapoda</taxon>
        <taxon>Pleocyemata</taxon>
        <taxon>Brachyura</taxon>
        <taxon>Eubrachyura</taxon>
        <taxon>Majoidea</taxon>
        <taxon>Majidae</taxon>
        <taxon>Chionoecetes</taxon>
    </lineage>
</organism>
<evidence type="ECO:0000313" key="1">
    <source>
        <dbReference type="EMBL" id="KAG0728498.1"/>
    </source>
</evidence>
<reference evidence="1" key="1">
    <citation type="submission" date="2020-07" db="EMBL/GenBank/DDBJ databases">
        <title>The High-quality genome of the commercially important snow crab, Chionoecetes opilio.</title>
        <authorList>
            <person name="Jeong J.-H."/>
            <person name="Ryu S."/>
        </authorList>
    </citation>
    <scope>NUCLEOTIDE SEQUENCE</scope>
    <source>
        <strain evidence="1">MADBK_172401_WGS</strain>
        <tissue evidence="1">Digestive gland</tissue>
    </source>
</reference>